<dbReference type="InterPro" id="IPR035902">
    <property type="entry name" value="Nuc_phospho_transferase"/>
</dbReference>
<dbReference type="InterPro" id="IPR005940">
    <property type="entry name" value="Anthranilate_Pribosyl_Tfrase"/>
</dbReference>
<dbReference type="PANTHER" id="PTHR43285:SF2">
    <property type="entry name" value="ANTHRANILATE PHOSPHORIBOSYLTRANSFERASE"/>
    <property type="match status" value="1"/>
</dbReference>
<evidence type="ECO:0000313" key="5">
    <source>
        <dbReference type="Proteomes" id="UP001152561"/>
    </source>
</evidence>
<evidence type="ECO:0000256" key="1">
    <source>
        <dbReference type="ARBA" id="ARBA00022676"/>
    </source>
</evidence>
<feature type="domain" description="Glycosyl transferase family 3" evidence="3">
    <location>
        <begin position="97"/>
        <end position="132"/>
    </location>
</feature>
<dbReference type="GO" id="GO:0000162">
    <property type="term" value="P:L-tryptophan biosynthetic process"/>
    <property type="evidence" value="ECO:0007669"/>
    <property type="project" value="InterPro"/>
</dbReference>
<dbReference type="Gene3D" id="3.40.1030.10">
    <property type="entry name" value="Nucleoside phosphorylase/phosphoribosyltransferase catalytic domain"/>
    <property type="match status" value="1"/>
</dbReference>
<protein>
    <recommendedName>
        <fullName evidence="3">Glycosyl transferase family 3 domain-containing protein</fullName>
    </recommendedName>
</protein>
<dbReference type="GO" id="GO:0004048">
    <property type="term" value="F:anthranilate phosphoribosyltransferase activity"/>
    <property type="evidence" value="ECO:0007669"/>
    <property type="project" value="InterPro"/>
</dbReference>
<evidence type="ECO:0000259" key="3">
    <source>
        <dbReference type="Pfam" id="PF00591"/>
    </source>
</evidence>
<dbReference type="OrthoDB" id="427800at2759"/>
<evidence type="ECO:0000313" key="4">
    <source>
        <dbReference type="EMBL" id="KAJ8531082.1"/>
    </source>
</evidence>
<dbReference type="Proteomes" id="UP001152561">
    <property type="component" value="Unassembled WGS sequence"/>
</dbReference>
<gene>
    <name evidence="4" type="ORF">K7X08_025813</name>
</gene>
<evidence type="ECO:0000256" key="2">
    <source>
        <dbReference type="ARBA" id="ARBA00022679"/>
    </source>
</evidence>
<comment type="caution">
    <text evidence="4">The sequence shown here is derived from an EMBL/GenBank/DDBJ whole genome shotgun (WGS) entry which is preliminary data.</text>
</comment>
<proteinExistence type="predicted"/>
<keyword evidence="5" id="KW-1185">Reference proteome</keyword>
<dbReference type="InterPro" id="IPR000312">
    <property type="entry name" value="Glycosyl_Trfase_fam3"/>
</dbReference>
<dbReference type="GO" id="GO:0005829">
    <property type="term" value="C:cytosol"/>
    <property type="evidence" value="ECO:0007669"/>
    <property type="project" value="TreeGrafter"/>
</dbReference>
<keyword evidence="1" id="KW-0328">Glycosyltransferase</keyword>
<dbReference type="PANTHER" id="PTHR43285">
    <property type="entry name" value="ANTHRANILATE PHOSPHORIBOSYLTRANSFERASE"/>
    <property type="match status" value="1"/>
</dbReference>
<sequence>MAVLGVSPIVCSFSSCIISHFQYVFIAPCIRKRWNCVATDLPRSSSPLHLPILSSKELMERLLNKDDLNEAEAEASRDFLLKDGSEALISAFLVLLRAKVAKQGNRSSSSACGSADVLDALGVIIELKPQSILVYLVAL</sequence>
<dbReference type="SUPFAM" id="SSF52418">
    <property type="entry name" value="Nucleoside phosphorylase/phosphoribosyltransferase catalytic domain"/>
    <property type="match status" value="1"/>
</dbReference>
<organism evidence="4 5">
    <name type="scientific">Anisodus acutangulus</name>
    <dbReference type="NCBI Taxonomy" id="402998"/>
    <lineage>
        <taxon>Eukaryota</taxon>
        <taxon>Viridiplantae</taxon>
        <taxon>Streptophyta</taxon>
        <taxon>Embryophyta</taxon>
        <taxon>Tracheophyta</taxon>
        <taxon>Spermatophyta</taxon>
        <taxon>Magnoliopsida</taxon>
        <taxon>eudicotyledons</taxon>
        <taxon>Gunneridae</taxon>
        <taxon>Pentapetalae</taxon>
        <taxon>asterids</taxon>
        <taxon>lamiids</taxon>
        <taxon>Solanales</taxon>
        <taxon>Solanaceae</taxon>
        <taxon>Solanoideae</taxon>
        <taxon>Hyoscyameae</taxon>
        <taxon>Anisodus</taxon>
    </lineage>
</organism>
<dbReference type="EMBL" id="JAJAGQ010000021">
    <property type="protein sequence ID" value="KAJ8531082.1"/>
    <property type="molecule type" value="Genomic_DNA"/>
</dbReference>
<name>A0A9Q1LAN0_9SOLA</name>
<keyword evidence="2" id="KW-0808">Transferase</keyword>
<dbReference type="AlphaFoldDB" id="A0A9Q1LAN0"/>
<reference evidence="5" key="1">
    <citation type="journal article" date="2023" name="Proc. Natl. Acad. Sci. U.S.A.">
        <title>Genomic and structural basis for evolution of tropane alkaloid biosynthesis.</title>
        <authorList>
            <person name="Wanga Y.-J."/>
            <person name="Taina T."/>
            <person name="Yua J.-Y."/>
            <person name="Lia J."/>
            <person name="Xua B."/>
            <person name="Chenc J."/>
            <person name="D'Auriad J.C."/>
            <person name="Huanga J.-P."/>
            <person name="Huanga S.-X."/>
        </authorList>
    </citation>
    <scope>NUCLEOTIDE SEQUENCE [LARGE SCALE GENOMIC DNA]</scope>
    <source>
        <strain evidence="5">cv. KIB-2019</strain>
    </source>
</reference>
<accession>A0A9Q1LAN0</accession>
<dbReference type="Pfam" id="PF00591">
    <property type="entry name" value="Glycos_transf_3"/>
    <property type="match status" value="1"/>
</dbReference>